<dbReference type="AlphaFoldDB" id="A0A0K2RYH9"/>
<protein>
    <submittedName>
        <fullName evidence="1">Uncharacterized protein</fullName>
    </submittedName>
</protein>
<dbReference type="EMBL" id="AP014938">
    <property type="protein sequence ID" value="BAS19845.1"/>
    <property type="molecule type" value="Genomic_DNA"/>
</dbReference>
<dbReference type="Proteomes" id="UP000066203">
    <property type="component" value="Chromosome"/>
</dbReference>
<proteinExistence type="predicted"/>
<organism evidence="1">
    <name type="scientific">Rothia mucilaginosa</name>
    <dbReference type="NCBI Taxonomy" id="43675"/>
    <lineage>
        <taxon>Bacteria</taxon>
        <taxon>Bacillati</taxon>
        <taxon>Actinomycetota</taxon>
        <taxon>Actinomycetes</taxon>
        <taxon>Micrococcales</taxon>
        <taxon>Micrococcaceae</taxon>
        <taxon>Rothia</taxon>
    </lineage>
</organism>
<accession>A0A0K2RYH9</accession>
<evidence type="ECO:0000313" key="2">
    <source>
        <dbReference type="Proteomes" id="UP000066203"/>
    </source>
</evidence>
<evidence type="ECO:0000313" key="1">
    <source>
        <dbReference type="EMBL" id="BAS19845.1"/>
    </source>
</evidence>
<dbReference type="PATRIC" id="fig|43675.28.peg.605"/>
<reference evidence="2" key="1">
    <citation type="submission" date="2015-08" db="EMBL/GenBank/DDBJ databases">
        <title>Complete genome sequence of Rothia mucilaginosa strain NUM-Rm6536.</title>
        <authorList>
            <person name="Nambu T."/>
        </authorList>
    </citation>
    <scope>NUCLEOTIDE SEQUENCE [LARGE SCALE GENOMIC DNA]</scope>
    <source>
        <strain evidence="2">NUM-Rm6536</strain>
    </source>
</reference>
<sequence length="75" mass="8229">MVDAYVSHQDLGNIIFLYNLLPASADSANVILRECDEPPHILPLHVAVDLLDLGDPRSSAEAERILQDSVFKEAS</sequence>
<name>A0A0K2RYH9_9MICC</name>
<gene>
    <name evidence="1" type="ORF">RM6536_0598</name>
</gene>